<accession>A0ABT3T2L6</accession>
<dbReference type="InterPro" id="IPR003770">
    <property type="entry name" value="MLTG-like"/>
</dbReference>
<dbReference type="Gene3D" id="3.30.160.60">
    <property type="entry name" value="Classic Zinc Finger"/>
    <property type="match status" value="1"/>
</dbReference>
<dbReference type="CDD" id="cd08010">
    <property type="entry name" value="MltG_like"/>
    <property type="match status" value="1"/>
</dbReference>
<proteinExistence type="inferred from homology"/>
<keyword evidence="3 7" id="KW-1133">Transmembrane helix</keyword>
<keyword evidence="7" id="KW-0997">Cell inner membrane</keyword>
<keyword evidence="9" id="KW-1185">Reference proteome</keyword>
<evidence type="ECO:0000256" key="3">
    <source>
        <dbReference type="ARBA" id="ARBA00022989"/>
    </source>
</evidence>
<comment type="catalytic activity">
    <reaction evidence="7">
        <text>a peptidoglycan chain = a peptidoglycan chain with N-acetyl-1,6-anhydromuramyl-[peptide] at the reducing end + a peptidoglycan chain with N-acetylglucosamine at the non-reducing end.</text>
        <dbReference type="EC" id="4.2.2.29"/>
    </reaction>
</comment>
<name>A0ABT3T2L6_9GAMM</name>
<evidence type="ECO:0000256" key="5">
    <source>
        <dbReference type="ARBA" id="ARBA00023239"/>
    </source>
</evidence>
<dbReference type="Pfam" id="PF02618">
    <property type="entry name" value="YceG"/>
    <property type="match status" value="1"/>
</dbReference>
<evidence type="ECO:0000256" key="6">
    <source>
        <dbReference type="ARBA" id="ARBA00023316"/>
    </source>
</evidence>
<keyword evidence="4 7" id="KW-0472">Membrane</keyword>
<keyword evidence="5 7" id="KW-0456">Lyase</keyword>
<keyword evidence="1 7" id="KW-1003">Cell membrane</keyword>
<dbReference type="Gene3D" id="3.30.1490.480">
    <property type="entry name" value="Endolytic murein transglycosylase"/>
    <property type="match status" value="1"/>
</dbReference>
<comment type="similarity">
    <text evidence="7">Belongs to the transglycosylase MltG family.</text>
</comment>
<reference evidence="8" key="1">
    <citation type="submission" date="2019-02" db="EMBL/GenBank/DDBJ databases">
        <authorList>
            <person name="Li S.-H."/>
        </authorList>
    </citation>
    <scope>NUCLEOTIDE SEQUENCE</scope>
    <source>
        <strain evidence="8">IMCC11814</strain>
    </source>
</reference>
<dbReference type="RefSeq" id="WP_279248161.1">
    <property type="nucleotide sequence ID" value="NZ_SHNO01000001.1"/>
</dbReference>
<dbReference type="Proteomes" id="UP001143304">
    <property type="component" value="Unassembled WGS sequence"/>
</dbReference>
<feature type="site" description="Important for catalytic activity" evidence="7">
    <location>
        <position position="213"/>
    </location>
</feature>
<protein>
    <recommendedName>
        <fullName evidence="7">Endolytic murein transglycosylase</fullName>
        <ecNumber evidence="7">4.2.2.29</ecNumber>
    </recommendedName>
    <alternativeName>
        <fullName evidence="7">Peptidoglycan lytic transglycosylase</fullName>
    </alternativeName>
    <alternativeName>
        <fullName evidence="7">Peptidoglycan polymerization terminase</fullName>
    </alternativeName>
</protein>
<evidence type="ECO:0000313" key="9">
    <source>
        <dbReference type="Proteomes" id="UP001143304"/>
    </source>
</evidence>
<dbReference type="EMBL" id="SHNO01000001">
    <property type="protein sequence ID" value="MCX2976410.1"/>
    <property type="molecule type" value="Genomic_DNA"/>
</dbReference>
<dbReference type="HAMAP" id="MF_02065">
    <property type="entry name" value="MltG"/>
    <property type="match status" value="1"/>
</dbReference>
<comment type="function">
    <text evidence="7">Functions as a peptidoglycan terminase that cleaves nascent peptidoglycan strands endolytically to terminate their elongation.</text>
</comment>
<dbReference type="EC" id="4.2.2.29" evidence="7"/>
<keyword evidence="2 7" id="KW-0812">Transmembrane</keyword>
<evidence type="ECO:0000256" key="2">
    <source>
        <dbReference type="ARBA" id="ARBA00022692"/>
    </source>
</evidence>
<evidence type="ECO:0000256" key="7">
    <source>
        <dbReference type="HAMAP-Rule" id="MF_02065"/>
    </source>
</evidence>
<organism evidence="8 9">
    <name type="scientific">Candidatus Marimicrobium litorale</name>
    <dbReference type="NCBI Taxonomy" id="2518991"/>
    <lineage>
        <taxon>Bacteria</taxon>
        <taxon>Pseudomonadati</taxon>
        <taxon>Pseudomonadota</taxon>
        <taxon>Gammaproteobacteria</taxon>
        <taxon>Cellvibrionales</taxon>
        <taxon>Halieaceae</taxon>
        <taxon>Marimicrobium</taxon>
    </lineage>
</organism>
<dbReference type="NCBIfam" id="TIGR00247">
    <property type="entry name" value="endolytic transglycosylase MltG"/>
    <property type="match status" value="1"/>
</dbReference>
<evidence type="ECO:0000256" key="4">
    <source>
        <dbReference type="ARBA" id="ARBA00023136"/>
    </source>
</evidence>
<comment type="caution">
    <text evidence="8">The sequence shown here is derived from an EMBL/GenBank/DDBJ whole genome shotgun (WGS) entry which is preliminary data.</text>
</comment>
<keyword evidence="6 7" id="KW-0961">Cell wall biogenesis/degradation</keyword>
<gene>
    <name evidence="7 8" type="primary">mltG</name>
    <name evidence="8" type="ORF">EYC82_03475</name>
</gene>
<sequence>MRWLIASVLLALLTAVLVATELQRRWELPLAVPAGGFPLTIEQGDSLRSVVRDLNTAGVVPHPLLLIAYGRWSGLDAEIKRGEYQLPRELTGKTLLLFLQRGRVIEYQVTLPEGITLAAALEILAGAEALETVLEGVNDERLLSLASPHASPEGLFFPDSYRYVRGDTDWSILQRAYTQMHQTLQEAWARRAQDSAVTTPYEALIMASIIERETGLPSERGDISGVFARRMRRGMLLQTDPTVIYGLGREFDGNLRRVHLTDGGNPYNTYVIRGLPPTPIALPGRESILAALNPEPGNALYFVARGDGGHVFSDTLSQHNRAVRDYQLRRRRDYRSSPEVSQ</sequence>
<evidence type="ECO:0000313" key="8">
    <source>
        <dbReference type="EMBL" id="MCX2976410.1"/>
    </source>
</evidence>
<dbReference type="PANTHER" id="PTHR30518">
    <property type="entry name" value="ENDOLYTIC MUREIN TRANSGLYCOSYLASE"/>
    <property type="match status" value="1"/>
</dbReference>
<dbReference type="PANTHER" id="PTHR30518:SF2">
    <property type="entry name" value="ENDOLYTIC MUREIN TRANSGLYCOSYLASE"/>
    <property type="match status" value="1"/>
</dbReference>
<evidence type="ECO:0000256" key="1">
    <source>
        <dbReference type="ARBA" id="ARBA00022475"/>
    </source>
</evidence>